<protein>
    <submittedName>
        <fullName evidence="1">Uncharacterized protein</fullName>
    </submittedName>
</protein>
<reference evidence="2" key="2">
    <citation type="submission" date="2015-01" db="EMBL/GenBank/DDBJ databases">
        <title>Evolutionary Origins and Diversification of the Mycorrhizal Mutualists.</title>
        <authorList>
            <consortium name="DOE Joint Genome Institute"/>
            <consortium name="Mycorrhizal Genomics Consortium"/>
            <person name="Kohler A."/>
            <person name="Kuo A."/>
            <person name="Nagy L.G."/>
            <person name="Floudas D."/>
            <person name="Copeland A."/>
            <person name="Barry K.W."/>
            <person name="Cichocki N."/>
            <person name="Veneault-Fourrey C."/>
            <person name="LaButti K."/>
            <person name="Lindquist E.A."/>
            <person name="Lipzen A."/>
            <person name="Lundell T."/>
            <person name="Morin E."/>
            <person name="Murat C."/>
            <person name="Riley R."/>
            <person name="Ohm R."/>
            <person name="Sun H."/>
            <person name="Tunlid A."/>
            <person name="Henrissat B."/>
            <person name="Grigoriev I.V."/>
            <person name="Hibbett D.S."/>
            <person name="Martin F."/>
        </authorList>
    </citation>
    <scope>NUCLEOTIDE SEQUENCE [LARGE SCALE GENOMIC DNA]</scope>
    <source>
        <strain evidence="2">F 1598</strain>
    </source>
</reference>
<dbReference type="AlphaFoldDB" id="A0A0C3EP73"/>
<dbReference type="OrthoDB" id="3236156at2759"/>
<keyword evidence="2" id="KW-1185">Reference proteome</keyword>
<organism evidence="1 2">
    <name type="scientific">Piloderma croceum (strain F 1598)</name>
    <dbReference type="NCBI Taxonomy" id="765440"/>
    <lineage>
        <taxon>Eukaryota</taxon>
        <taxon>Fungi</taxon>
        <taxon>Dikarya</taxon>
        <taxon>Basidiomycota</taxon>
        <taxon>Agaricomycotina</taxon>
        <taxon>Agaricomycetes</taxon>
        <taxon>Agaricomycetidae</taxon>
        <taxon>Atheliales</taxon>
        <taxon>Atheliaceae</taxon>
        <taxon>Piloderma</taxon>
    </lineage>
</organism>
<dbReference type="InParanoid" id="A0A0C3EP73"/>
<dbReference type="EMBL" id="KN833061">
    <property type="protein sequence ID" value="KIM74390.1"/>
    <property type="molecule type" value="Genomic_DNA"/>
</dbReference>
<reference evidence="1 2" key="1">
    <citation type="submission" date="2014-04" db="EMBL/GenBank/DDBJ databases">
        <authorList>
            <consortium name="DOE Joint Genome Institute"/>
            <person name="Kuo A."/>
            <person name="Tarkka M."/>
            <person name="Buscot F."/>
            <person name="Kohler A."/>
            <person name="Nagy L.G."/>
            <person name="Floudas D."/>
            <person name="Copeland A."/>
            <person name="Barry K.W."/>
            <person name="Cichocki N."/>
            <person name="Veneault-Fourrey C."/>
            <person name="LaButti K."/>
            <person name="Lindquist E.A."/>
            <person name="Lipzen A."/>
            <person name="Lundell T."/>
            <person name="Morin E."/>
            <person name="Murat C."/>
            <person name="Sun H."/>
            <person name="Tunlid A."/>
            <person name="Henrissat B."/>
            <person name="Grigoriev I.V."/>
            <person name="Hibbett D.S."/>
            <person name="Martin F."/>
            <person name="Nordberg H.P."/>
            <person name="Cantor M.N."/>
            <person name="Hua S.X."/>
        </authorList>
    </citation>
    <scope>NUCLEOTIDE SEQUENCE [LARGE SCALE GENOMIC DNA]</scope>
    <source>
        <strain evidence="1 2">F 1598</strain>
    </source>
</reference>
<evidence type="ECO:0000313" key="1">
    <source>
        <dbReference type="EMBL" id="KIM74390.1"/>
    </source>
</evidence>
<proteinExistence type="predicted"/>
<sequence length="699" mass="77505">MTKPKGRSQLQKSQAMVNLARINEAKQDPEIVRQAELETARERAASYEKHFQNASRQVSHTKAAKEHLEEHLDAIQADAVAQLSEAAATNKSLSSTIESLHDTIDSQSDSISDAQQRLKGSHSRISDLTKQRLLEMTPQMKRNQLELFRSRISRVLLPMMPVLWPMTLSNLVFQPAMLTVLFILSLNQWASLLKATSVTELSVVLFLRVVDEVHHAESLTVSGDGTTLKHIPVESRMMHLLTPTYDPNNSAPVRPTRFLGIHSSTNHKSQTQLDVWKTLVQDYYTIYNACHFGTKSAADADEFPTKVTGMMTDHAPDQYSLADGMEKWNLLSDEEKGERDAAAHEQIIVSLGQAQYEALSDSERHAVDLFIHAGCCMHKETNSCKGGNSSMTAWWADVGIQGPIKLMNRDNTAAAAGGSSAACKWALNVSGAGGVKATNLAATELILHHSLYIEFLELVHDKKESGSFTNMESNLYKALQDIPTLTELAVLTLYSISVCLPYLKRVWGDTSASALDLGPLHDDVKSHCAAIIDNPGLLLDDDASHISGCLFGDAWEQPEVFYAVHALMPQLPHIKDALIAFFKGTLATWECFTPEFAADGIVTTATVAERAKAWMPTTNDANEGALGDFRVAKCKWPNLTLAQYNSHKMYARNNTGKYILQSFDTPEKYAFLHKSAREWNQRESEGKHLEKQGMADQEL</sequence>
<dbReference type="Proteomes" id="UP000054166">
    <property type="component" value="Unassembled WGS sequence"/>
</dbReference>
<accession>A0A0C3EP73</accession>
<evidence type="ECO:0000313" key="2">
    <source>
        <dbReference type="Proteomes" id="UP000054166"/>
    </source>
</evidence>
<gene>
    <name evidence="1" type="ORF">PILCRDRAFT_92576</name>
</gene>
<dbReference type="STRING" id="765440.A0A0C3EP73"/>
<dbReference type="HOGENOM" id="CLU_006824_0_0_1"/>
<name>A0A0C3EP73_PILCF</name>